<dbReference type="EMBL" id="QXHD01000001">
    <property type="protein sequence ID" value="NEZ54204.1"/>
    <property type="molecule type" value="Genomic_DNA"/>
</dbReference>
<keyword evidence="2" id="KW-0238">DNA-binding</keyword>
<evidence type="ECO:0000259" key="4">
    <source>
        <dbReference type="PROSITE" id="PS51898"/>
    </source>
</evidence>
<evidence type="ECO:0000256" key="3">
    <source>
        <dbReference type="ARBA" id="ARBA00023172"/>
    </source>
</evidence>
<dbReference type="CDD" id="cd00796">
    <property type="entry name" value="INT_Rci_Hp1_C"/>
    <property type="match status" value="1"/>
</dbReference>
<comment type="similarity">
    <text evidence="1">Belongs to the 'phage' integrase family.</text>
</comment>
<protein>
    <submittedName>
        <fullName evidence="5">Site-specific integrase</fullName>
    </submittedName>
</protein>
<dbReference type="InterPro" id="IPR011010">
    <property type="entry name" value="DNA_brk_join_enz"/>
</dbReference>
<dbReference type="Pfam" id="PF00589">
    <property type="entry name" value="Phage_integrase"/>
    <property type="match status" value="1"/>
</dbReference>
<dbReference type="InterPro" id="IPR050090">
    <property type="entry name" value="Tyrosine_recombinase_XerCD"/>
</dbReference>
<dbReference type="Proteomes" id="UP000481033">
    <property type="component" value="Unassembled WGS sequence"/>
</dbReference>
<feature type="domain" description="Tyr recombinase" evidence="4">
    <location>
        <begin position="8"/>
        <end position="180"/>
    </location>
</feature>
<organism evidence="5 6">
    <name type="scientific">Adonisia turfae CCMR0081</name>
    <dbReference type="NCBI Taxonomy" id="2292702"/>
    <lineage>
        <taxon>Bacteria</taxon>
        <taxon>Bacillati</taxon>
        <taxon>Cyanobacteriota</taxon>
        <taxon>Adonisia</taxon>
        <taxon>Adonisia turfae</taxon>
    </lineage>
</organism>
<keyword evidence="6" id="KW-1185">Reference proteome</keyword>
<reference evidence="5 6" key="1">
    <citation type="journal article" date="2020" name="Microb. Ecol.">
        <title>Ecogenomics of the Marine Benthic Filamentous Cyanobacterium Adonisia.</title>
        <authorList>
            <person name="Walter J.M."/>
            <person name="Coutinho F.H."/>
            <person name="Leomil L."/>
            <person name="Hargreaves P.I."/>
            <person name="Campeao M.E."/>
            <person name="Vieira V.V."/>
            <person name="Silva B.S."/>
            <person name="Fistarol G.O."/>
            <person name="Salomon P.S."/>
            <person name="Sawabe T."/>
            <person name="Mino S."/>
            <person name="Hosokawa M."/>
            <person name="Miyashita H."/>
            <person name="Maruyama F."/>
            <person name="van Verk M.C."/>
            <person name="Dutilh B.E."/>
            <person name="Thompson C.C."/>
            <person name="Thompson F.L."/>
        </authorList>
    </citation>
    <scope>NUCLEOTIDE SEQUENCE [LARGE SCALE GENOMIC DNA]</scope>
    <source>
        <strain evidence="5 6">CCMR0081</strain>
    </source>
</reference>
<dbReference type="AlphaFoldDB" id="A0A6M0RCX9"/>
<dbReference type="InterPro" id="IPR002104">
    <property type="entry name" value="Integrase_catalytic"/>
</dbReference>
<evidence type="ECO:0000256" key="1">
    <source>
        <dbReference type="ARBA" id="ARBA00008857"/>
    </source>
</evidence>
<dbReference type="GO" id="GO:0003677">
    <property type="term" value="F:DNA binding"/>
    <property type="evidence" value="ECO:0007669"/>
    <property type="project" value="UniProtKB-KW"/>
</dbReference>
<evidence type="ECO:0000313" key="6">
    <source>
        <dbReference type="Proteomes" id="UP000481033"/>
    </source>
</evidence>
<dbReference type="SUPFAM" id="SSF56349">
    <property type="entry name" value="DNA breaking-rejoining enzymes"/>
    <property type="match status" value="1"/>
</dbReference>
<dbReference type="PROSITE" id="PS51898">
    <property type="entry name" value="TYR_RECOMBINASE"/>
    <property type="match status" value="1"/>
</dbReference>
<evidence type="ECO:0000256" key="2">
    <source>
        <dbReference type="ARBA" id="ARBA00023125"/>
    </source>
</evidence>
<proteinExistence type="inferred from homology"/>
<evidence type="ECO:0000313" key="5">
    <source>
        <dbReference type="EMBL" id="NEZ54204.1"/>
    </source>
</evidence>
<gene>
    <name evidence="5" type="ORF">DXZ20_00480</name>
</gene>
<name>A0A6M0RCX9_9CYAN</name>
<dbReference type="PANTHER" id="PTHR30349">
    <property type="entry name" value="PHAGE INTEGRASE-RELATED"/>
    <property type="match status" value="1"/>
</dbReference>
<dbReference type="GO" id="GO:0006310">
    <property type="term" value="P:DNA recombination"/>
    <property type="evidence" value="ECO:0007669"/>
    <property type="project" value="UniProtKB-KW"/>
</dbReference>
<dbReference type="Gene3D" id="1.10.443.10">
    <property type="entry name" value="Intergrase catalytic core"/>
    <property type="match status" value="1"/>
</dbReference>
<accession>A0A6M0RCX9</accession>
<comment type="caution">
    <text evidence="5">The sequence shown here is derived from an EMBL/GenBank/DDBJ whole genome shotgun (WGS) entry which is preliminary data.</text>
</comment>
<sequence>MAKCDRNGQAEIFTDEQLDQVLGEMSLRMRALFSICRYTGCRVSEARQLRAEDLVNNAIVFRRGNTKTKKTREAPIHSMLKATLQMAALPTTGYLFPSGHRGRGSGPVSRQACDKALRIACDRLGLEGYSTHSFRRSALTKMSNAGIPLRLVQEISGHSDLGSLQRYLAVQPQQLENAISKL</sequence>
<keyword evidence="3" id="KW-0233">DNA recombination</keyword>
<dbReference type="InterPro" id="IPR013762">
    <property type="entry name" value="Integrase-like_cat_sf"/>
</dbReference>
<dbReference type="RefSeq" id="WP_163695572.1">
    <property type="nucleotide sequence ID" value="NZ_QXHD01000001.1"/>
</dbReference>
<dbReference type="GO" id="GO:0015074">
    <property type="term" value="P:DNA integration"/>
    <property type="evidence" value="ECO:0007669"/>
    <property type="project" value="InterPro"/>
</dbReference>
<dbReference type="PANTHER" id="PTHR30349:SF41">
    <property type="entry name" value="INTEGRASE_RECOMBINASE PROTEIN MJ0367-RELATED"/>
    <property type="match status" value="1"/>
</dbReference>